<dbReference type="InterPro" id="IPR056906">
    <property type="entry name" value="ORF2/G2P_dom"/>
</dbReference>
<accession>A0AAU8B902</accession>
<feature type="domain" description="Replication-associated protein ORF2/G2P" evidence="1">
    <location>
        <begin position="92"/>
        <end position="243"/>
    </location>
</feature>
<evidence type="ECO:0000313" key="2">
    <source>
        <dbReference type="EMBL" id="XCD08001.1"/>
    </source>
</evidence>
<sequence>MSCKHPLKAWPIGKTQSGKVQYKITGYGVCHLEKRNGTWYNCHTDFISPYIDKSVVDFVQIPCGKCIGCRLDYAKQWANRLMLEAQYHDEAYFVTLTYDDAHVPRTWYSDPETGEAQQALTLKKRDFQLFMKRLRKWQDGICNNDNCDRDSSIRYFAAGEYGSKTYRPHYHAIIFNLHLDDLVFWKYNELGHAYYTSESLERIWAVRNPERGVLSPLTRLGMVVVAKVTWETCAYTARYTAKKNNTAGDDFFETFNMEKPFTLMSRRPGIGRQYYNDHPDMFDFNTINIPTADGGRKVPIPKYFNNLFDVDFPERSAELKAIRKRQSEICQVLKLSQTDLDYESLLQVEENGLMDRTKILKRSAV</sequence>
<name>A0AAU8B902_9VIRU</name>
<organism evidence="2">
    <name type="scientific">Dulem virus 104</name>
    <dbReference type="NCBI Taxonomy" id="3145581"/>
    <lineage>
        <taxon>Viruses</taxon>
        <taxon>Monodnaviria</taxon>
        <taxon>Sangervirae</taxon>
        <taxon>Phixviricota</taxon>
        <taxon>Malgrandaviricetes</taxon>
        <taxon>Petitvirales</taxon>
        <taxon>Microviridae</taxon>
        <taxon>Microvirus</taxon>
    </lineage>
</organism>
<dbReference type="EMBL" id="PP511841">
    <property type="protein sequence ID" value="XCD08001.1"/>
    <property type="molecule type" value="Genomic_DNA"/>
</dbReference>
<protein>
    <submittedName>
        <fullName evidence="2">Replication initiator protein</fullName>
    </submittedName>
</protein>
<dbReference type="Pfam" id="PF23343">
    <property type="entry name" value="REP_ORF2-G2P"/>
    <property type="match status" value="1"/>
</dbReference>
<proteinExistence type="predicted"/>
<evidence type="ECO:0000259" key="1">
    <source>
        <dbReference type="Pfam" id="PF23343"/>
    </source>
</evidence>
<reference evidence="2" key="1">
    <citation type="submission" date="2024-03" db="EMBL/GenBank/DDBJ databases">
        <title>Diverse circular DNA viruses in blood, oral, and fecal samples of captive lemurs.</title>
        <authorList>
            <person name="Paietta E.N."/>
            <person name="Kraberger S."/>
            <person name="Lund M.C."/>
            <person name="Custer J.M."/>
            <person name="Vargas K.M."/>
            <person name="Ehmke E.E."/>
            <person name="Yoder A.D."/>
            <person name="Varsani A."/>
        </authorList>
    </citation>
    <scope>NUCLEOTIDE SEQUENCE</scope>
    <source>
        <strain evidence="2">Duke_28FS_111</strain>
    </source>
</reference>